<keyword evidence="1" id="KW-0560">Oxidoreductase</keyword>
<gene>
    <name evidence="4" type="ORF">OG288_38405</name>
</gene>
<sequence length="169" mass="18057">MEPFLDRLDHPVYVVTAEADGERAGCLVGFAAQCSIRPARFMVWLSKVNRTYRVARSAPRLAVHLLGRDQYALAELFGGETGDDVDEDGRRVDKFARAEWTPGPSGVPVLDGVPAWFVGQVEGHVDAGDHVGFLLAPIASGSRDGGGRTGGEPLRLSDVSHIAAGHPVD</sequence>
<evidence type="ECO:0000256" key="2">
    <source>
        <dbReference type="SAM" id="MobiDB-lite"/>
    </source>
</evidence>
<feature type="domain" description="Flavin reductase like" evidence="3">
    <location>
        <begin position="5"/>
        <end position="163"/>
    </location>
</feature>
<dbReference type="InterPro" id="IPR002563">
    <property type="entry name" value="Flavin_Rdtase-like_dom"/>
</dbReference>
<dbReference type="PANTHER" id="PTHR30466:SF15">
    <property type="entry name" value="POSSIBLE OXIDOREDUCTASE"/>
    <property type="match status" value="1"/>
</dbReference>
<feature type="region of interest" description="Disordered" evidence="2">
    <location>
        <begin position="142"/>
        <end position="169"/>
    </location>
</feature>
<dbReference type="RefSeq" id="WP_265647585.1">
    <property type="nucleotide sequence ID" value="NZ_CP108133.1"/>
</dbReference>
<dbReference type="InterPro" id="IPR050268">
    <property type="entry name" value="NADH-dep_flavin_reductase"/>
</dbReference>
<dbReference type="SMART" id="SM00903">
    <property type="entry name" value="Flavin_Reduct"/>
    <property type="match status" value="1"/>
</dbReference>
<dbReference type="Pfam" id="PF01613">
    <property type="entry name" value="Flavin_Reduct"/>
    <property type="match status" value="1"/>
</dbReference>
<reference evidence="4" key="1">
    <citation type="submission" date="2022-10" db="EMBL/GenBank/DDBJ databases">
        <title>The complete genomes of actinobacterial strains from the NBC collection.</title>
        <authorList>
            <person name="Joergensen T.S."/>
            <person name="Alvarez Arevalo M."/>
            <person name="Sterndorff E.B."/>
            <person name="Faurdal D."/>
            <person name="Vuksanovic O."/>
            <person name="Mourched A.-S."/>
            <person name="Charusanti P."/>
            <person name="Shaw S."/>
            <person name="Blin K."/>
            <person name="Weber T."/>
        </authorList>
    </citation>
    <scope>NUCLEOTIDE SEQUENCE</scope>
    <source>
        <strain evidence="4">NBC_00189</strain>
    </source>
</reference>
<proteinExistence type="predicted"/>
<evidence type="ECO:0000259" key="3">
    <source>
        <dbReference type="SMART" id="SM00903"/>
    </source>
</evidence>
<protein>
    <submittedName>
        <fullName evidence="4">Flavin reductase family protein</fullName>
    </submittedName>
</protein>
<organism evidence="4 5">
    <name type="scientific">Streptomyces tauricus</name>
    <dbReference type="NCBI Taxonomy" id="68274"/>
    <lineage>
        <taxon>Bacteria</taxon>
        <taxon>Bacillati</taxon>
        <taxon>Actinomycetota</taxon>
        <taxon>Actinomycetes</taxon>
        <taxon>Kitasatosporales</taxon>
        <taxon>Streptomycetaceae</taxon>
        <taxon>Streptomyces</taxon>
        <taxon>Streptomyces aurantiacus group</taxon>
    </lineage>
</organism>
<dbReference type="EMBL" id="CP108133">
    <property type="protein sequence ID" value="WTP53683.1"/>
    <property type="molecule type" value="Genomic_DNA"/>
</dbReference>
<name>A0ABZ1JVG0_9ACTN</name>
<evidence type="ECO:0000256" key="1">
    <source>
        <dbReference type="ARBA" id="ARBA00023002"/>
    </source>
</evidence>
<evidence type="ECO:0000313" key="4">
    <source>
        <dbReference type="EMBL" id="WTP53683.1"/>
    </source>
</evidence>
<dbReference type="InterPro" id="IPR012349">
    <property type="entry name" value="Split_barrel_FMN-bd"/>
</dbReference>
<dbReference type="Gene3D" id="2.30.110.10">
    <property type="entry name" value="Electron Transport, Fmn-binding Protein, Chain A"/>
    <property type="match status" value="1"/>
</dbReference>
<keyword evidence="5" id="KW-1185">Reference proteome</keyword>
<dbReference type="Proteomes" id="UP001432166">
    <property type="component" value="Chromosome"/>
</dbReference>
<dbReference type="SUPFAM" id="SSF50475">
    <property type="entry name" value="FMN-binding split barrel"/>
    <property type="match status" value="1"/>
</dbReference>
<accession>A0ABZ1JVG0</accession>
<dbReference type="PANTHER" id="PTHR30466">
    <property type="entry name" value="FLAVIN REDUCTASE"/>
    <property type="match status" value="1"/>
</dbReference>
<evidence type="ECO:0000313" key="5">
    <source>
        <dbReference type="Proteomes" id="UP001432166"/>
    </source>
</evidence>